<dbReference type="CDD" id="cd00067">
    <property type="entry name" value="GAL4"/>
    <property type="match status" value="1"/>
</dbReference>
<proteinExistence type="predicted"/>
<comment type="caution">
    <text evidence="2">The sequence shown here is derived from an EMBL/GenBank/DDBJ whole genome shotgun (WGS) entry which is preliminary data.</text>
</comment>
<evidence type="ECO:0000313" key="2">
    <source>
        <dbReference type="EMBL" id="KAF7729037.1"/>
    </source>
</evidence>
<gene>
    <name evidence="2" type="ORF">EC973_005068</name>
</gene>
<keyword evidence="3" id="KW-1185">Reference proteome</keyword>
<dbReference type="InterPro" id="IPR036864">
    <property type="entry name" value="Zn2-C6_fun-type_DNA-bd_sf"/>
</dbReference>
<dbReference type="EMBL" id="JABAYA010000029">
    <property type="protein sequence ID" value="KAF7729037.1"/>
    <property type="molecule type" value="Genomic_DNA"/>
</dbReference>
<evidence type="ECO:0000313" key="3">
    <source>
        <dbReference type="Proteomes" id="UP000605846"/>
    </source>
</evidence>
<evidence type="ECO:0008006" key="4">
    <source>
        <dbReference type="Google" id="ProtNLM"/>
    </source>
</evidence>
<dbReference type="Proteomes" id="UP000605846">
    <property type="component" value="Unassembled WGS sequence"/>
</dbReference>
<name>A0A8H7EUU1_9FUNG</name>
<reference evidence="2" key="1">
    <citation type="submission" date="2020-01" db="EMBL/GenBank/DDBJ databases">
        <title>Genome Sequencing of Three Apophysomyces-Like Fungal Strains Confirms a Novel Fungal Genus in the Mucoromycota with divergent Burkholderia-like Endosymbiotic Bacteria.</title>
        <authorList>
            <person name="Stajich J.E."/>
            <person name="Macias A.M."/>
            <person name="Carter-House D."/>
            <person name="Lovett B."/>
            <person name="Kasson L.R."/>
            <person name="Berry K."/>
            <person name="Grigoriev I."/>
            <person name="Chang Y."/>
            <person name="Spatafora J."/>
            <person name="Kasson M.T."/>
        </authorList>
    </citation>
    <scope>NUCLEOTIDE SEQUENCE</scope>
    <source>
        <strain evidence="2">NRRL A-21654</strain>
    </source>
</reference>
<organism evidence="2 3">
    <name type="scientific">Apophysomyces ossiformis</name>
    <dbReference type="NCBI Taxonomy" id="679940"/>
    <lineage>
        <taxon>Eukaryota</taxon>
        <taxon>Fungi</taxon>
        <taxon>Fungi incertae sedis</taxon>
        <taxon>Mucoromycota</taxon>
        <taxon>Mucoromycotina</taxon>
        <taxon>Mucoromycetes</taxon>
        <taxon>Mucorales</taxon>
        <taxon>Mucorineae</taxon>
        <taxon>Mucoraceae</taxon>
        <taxon>Apophysomyces</taxon>
    </lineage>
</organism>
<dbReference type="InterPro" id="IPR001138">
    <property type="entry name" value="Zn2Cys6_DnaBD"/>
</dbReference>
<dbReference type="GO" id="GO:0000981">
    <property type="term" value="F:DNA-binding transcription factor activity, RNA polymerase II-specific"/>
    <property type="evidence" value="ECO:0007669"/>
    <property type="project" value="InterPro"/>
</dbReference>
<feature type="region of interest" description="Disordered" evidence="1">
    <location>
        <begin position="115"/>
        <end position="166"/>
    </location>
</feature>
<evidence type="ECO:0000256" key="1">
    <source>
        <dbReference type="SAM" id="MobiDB-lite"/>
    </source>
</evidence>
<accession>A0A8H7EUU1</accession>
<protein>
    <recommendedName>
        <fullName evidence="4">Zn(2)-C6 fungal-type domain-containing protein</fullName>
    </recommendedName>
</protein>
<dbReference type="Gene3D" id="4.10.240.10">
    <property type="entry name" value="Zn(2)-C6 fungal-type DNA-binding domain"/>
    <property type="match status" value="1"/>
</dbReference>
<dbReference type="SUPFAM" id="SSF57701">
    <property type="entry name" value="Zn2/Cys6 DNA-binding domain"/>
    <property type="match status" value="1"/>
</dbReference>
<sequence length="350" mass="37548">MTIVRCDGIHPNCTRCLSTGVLCAYPSSRRSRNTQPTNVDPFIDNISQLEARIRRIESDLESQRALVQSMYSTNNGSGNPSYQAVDLTSQMVKTEQEVQESRSILAQLRLRGEQRIARGKRSSAQKPNNKSAGAVLEKHTKLSKSHLARHKNEEPKSHRKTSGLPNISTAPLITTTGTPAAVAAVAAAASAAPMATTSSSSSSSSSSSFCFDPQTSSTFDPSYLLPYSPMLTPGRTSWPEMMTHHGGAATTTNGAVAVATNGHVGGPVHSSAGSFSGFSDWYLPHTPTPENMDLVFTTTGNPLDTSRLDTHQYGIAPPLLSAESFMHIMQDPDVVTNCTIRDMSLADSHL</sequence>
<dbReference type="AlphaFoldDB" id="A0A8H7EUU1"/>
<dbReference type="OrthoDB" id="39175at2759"/>
<dbReference type="GO" id="GO:0008270">
    <property type="term" value="F:zinc ion binding"/>
    <property type="evidence" value="ECO:0007669"/>
    <property type="project" value="InterPro"/>
</dbReference>